<evidence type="ECO:0000313" key="3">
    <source>
        <dbReference type="Proteomes" id="UP000784294"/>
    </source>
</evidence>
<keyword evidence="1" id="KW-0732">Signal</keyword>
<evidence type="ECO:0000313" key="2">
    <source>
        <dbReference type="EMBL" id="VEL10128.1"/>
    </source>
</evidence>
<accession>A0A3S5CI41</accession>
<reference evidence="2" key="1">
    <citation type="submission" date="2018-11" db="EMBL/GenBank/DDBJ databases">
        <authorList>
            <consortium name="Pathogen Informatics"/>
        </authorList>
    </citation>
    <scope>NUCLEOTIDE SEQUENCE</scope>
</reference>
<protein>
    <recommendedName>
        <fullName evidence="4">Secreted protein</fullName>
    </recommendedName>
</protein>
<proteinExistence type="predicted"/>
<evidence type="ECO:0008006" key="4">
    <source>
        <dbReference type="Google" id="ProtNLM"/>
    </source>
</evidence>
<name>A0A3S5CI41_9PLAT</name>
<feature type="chain" id="PRO_5018680755" description="Secreted protein" evidence="1">
    <location>
        <begin position="24"/>
        <end position="83"/>
    </location>
</feature>
<gene>
    <name evidence="2" type="ORF">PXEA_LOCUS3568</name>
</gene>
<sequence>MLTSGSSSFLSLLLRVLESSLLAARSYWAHRVADRLFTQPVLLAQQYQSSSVSQGPQSLNQDDQFSVKKGKKAYVDEQVQCRE</sequence>
<dbReference type="Proteomes" id="UP000784294">
    <property type="component" value="Unassembled WGS sequence"/>
</dbReference>
<evidence type="ECO:0000256" key="1">
    <source>
        <dbReference type="SAM" id="SignalP"/>
    </source>
</evidence>
<organism evidence="2 3">
    <name type="scientific">Protopolystoma xenopodis</name>
    <dbReference type="NCBI Taxonomy" id="117903"/>
    <lineage>
        <taxon>Eukaryota</taxon>
        <taxon>Metazoa</taxon>
        <taxon>Spiralia</taxon>
        <taxon>Lophotrochozoa</taxon>
        <taxon>Platyhelminthes</taxon>
        <taxon>Monogenea</taxon>
        <taxon>Polyopisthocotylea</taxon>
        <taxon>Polystomatidea</taxon>
        <taxon>Polystomatidae</taxon>
        <taxon>Protopolystoma</taxon>
    </lineage>
</organism>
<dbReference type="AlphaFoldDB" id="A0A3S5CI41"/>
<feature type="signal peptide" evidence="1">
    <location>
        <begin position="1"/>
        <end position="23"/>
    </location>
</feature>
<keyword evidence="3" id="KW-1185">Reference proteome</keyword>
<dbReference type="EMBL" id="CAAALY010008112">
    <property type="protein sequence ID" value="VEL10128.1"/>
    <property type="molecule type" value="Genomic_DNA"/>
</dbReference>
<comment type="caution">
    <text evidence="2">The sequence shown here is derived from an EMBL/GenBank/DDBJ whole genome shotgun (WGS) entry which is preliminary data.</text>
</comment>